<name>A0AAJ2MUQ0_STEMA</name>
<sequence>MNAIIKKAALAAALATASLSAQAVETRISVYANVDSTLAFQQEDGTALPDVITLNYYPEMTGTGGRVGGLQPWKLPTRIFTNDEDKDIEVSLRTALELVPTLGNVGATPVPMTVSLDDVELTTASQDFKAADLFDGAVPGVSKPLDLKITQTTPGPLAAGTYNGMVAIVMAQKTGTP</sequence>
<proteinExistence type="predicted"/>
<evidence type="ECO:0000313" key="3">
    <source>
        <dbReference type="Proteomes" id="UP001251948"/>
    </source>
</evidence>
<accession>A0AAJ2MUQ0</accession>
<protein>
    <submittedName>
        <fullName evidence="2">CS1 type fimbrial major subunit</fullName>
    </submittedName>
</protein>
<feature type="chain" id="PRO_5042543902" evidence="1">
    <location>
        <begin position="24"/>
        <end position="177"/>
    </location>
</feature>
<dbReference type="EMBL" id="JAVSKO010000003">
    <property type="protein sequence ID" value="MDT3467757.1"/>
    <property type="molecule type" value="Genomic_DNA"/>
</dbReference>
<comment type="caution">
    <text evidence="2">The sequence shown here is derived from an EMBL/GenBank/DDBJ whole genome shotgun (WGS) entry which is preliminary data.</text>
</comment>
<dbReference type="Gene3D" id="2.60.40.2040">
    <property type="entry name" value="CFA/I fimbrial subunit E, pilin domain"/>
    <property type="match status" value="1"/>
</dbReference>
<feature type="signal peptide" evidence="1">
    <location>
        <begin position="1"/>
        <end position="23"/>
    </location>
</feature>
<evidence type="ECO:0000313" key="2">
    <source>
        <dbReference type="EMBL" id="MDT3467757.1"/>
    </source>
</evidence>
<dbReference type="Pfam" id="PF04449">
    <property type="entry name" value="Fimbrial_CS1"/>
    <property type="match status" value="1"/>
</dbReference>
<dbReference type="Proteomes" id="UP001251948">
    <property type="component" value="Unassembled WGS sequence"/>
</dbReference>
<organism evidence="2 3">
    <name type="scientific">Stenotrophomonas maltophilia</name>
    <name type="common">Pseudomonas maltophilia</name>
    <name type="synonym">Xanthomonas maltophilia</name>
    <dbReference type="NCBI Taxonomy" id="40324"/>
    <lineage>
        <taxon>Bacteria</taxon>
        <taxon>Pseudomonadati</taxon>
        <taxon>Pseudomonadota</taxon>
        <taxon>Gammaproteobacteria</taxon>
        <taxon>Lysobacterales</taxon>
        <taxon>Lysobacteraceae</taxon>
        <taxon>Stenotrophomonas</taxon>
        <taxon>Stenotrophomonas maltophilia group</taxon>
    </lineage>
</organism>
<dbReference type="AlphaFoldDB" id="A0AAJ2MUQ0"/>
<keyword evidence="1" id="KW-0732">Signal</keyword>
<evidence type="ECO:0000256" key="1">
    <source>
        <dbReference type="SAM" id="SignalP"/>
    </source>
</evidence>
<reference evidence="2" key="1">
    <citation type="submission" date="2023-07" db="EMBL/GenBank/DDBJ databases">
        <title>Comparative genomics of clinical Stenotrophomonas maltophilia isolates reveals regions of diversity which correlate with colonization and persistence in vivo.</title>
        <authorList>
            <person name="Mcdaniel M.S."/>
            <person name="Swords W.E."/>
            <person name="Sumpter N.A."/>
            <person name="Lindgren N.R."/>
            <person name="Billiot C.E."/>
        </authorList>
    </citation>
    <scope>NUCLEOTIDE SEQUENCE</scope>
    <source>
        <strain evidence="2">Ism4</strain>
    </source>
</reference>
<dbReference type="RefSeq" id="WP_312561266.1">
    <property type="nucleotide sequence ID" value="NZ_JAVSKO010000003.1"/>
</dbReference>
<dbReference type="GO" id="GO:0009289">
    <property type="term" value="C:pilus"/>
    <property type="evidence" value="ECO:0007669"/>
    <property type="project" value="InterPro"/>
</dbReference>
<dbReference type="InterPro" id="IPR007540">
    <property type="entry name" value="Fimbrial_CS1-type"/>
</dbReference>
<gene>
    <name evidence="2" type="ORF">ROV92_07080</name>
</gene>